<dbReference type="Ensembl" id="ENSHHUT00000025138.1">
    <property type="protein sequence ID" value="ENSHHUP00000024229.1"/>
    <property type="gene ID" value="ENSHHUG00000015206.1"/>
</dbReference>
<dbReference type="GO" id="GO:0043410">
    <property type="term" value="P:positive regulation of MAPK cascade"/>
    <property type="evidence" value="ECO:0007669"/>
    <property type="project" value="TreeGrafter"/>
</dbReference>
<reference evidence="2" key="1">
    <citation type="submission" date="2018-06" db="EMBL/GenBank/DDBJ databases">
        <title>Genome assembly of Danube salmon.</title>
        <authorList>
            <person name="Macqueen D.J."/>
            <person name="Gundappa M.K."/>
        </authorList>
    </citation>
    <scope>NUCLEOTIDE SEQUENCE [LARGE SCALE GENOMIC DNA]</scope>
</reference>
<dbReference type="SUPFAM" id="SSF50729">
    <property type="entry name" value="PH domain-like"/>
    <property type="match status" value="1"/>
</dbReference>
<name>A0A4W5LEQ0_9TELE</name>
<keyword evidence="2" id="KW-1185">Reference proteome</keyword>
<reference evidence="1" key="3">
    <citation type="submission" date="2025-09" db="UniProtKB">
        <authorList>
            <consortium name="Ensembl"/>
        </authorList>
    </citation>
    <scope>IDENTIFICATION</scope>
</reference>
<dbReference type="STRING" id="62062.ENSHHUP00000024898"/>
<accession>A0A4W5LEQ0</accession>
<dbReference type="InterPro" id="IPR050996">
    <property type="entry name" value="Docking_Protein_DOK"/>
</dbReference>
<dbReference type="InterPro" id="IPR011993">
    <property type="entry name" value="PH-like_dom_sf"/>
</dbReference>
<dbReference type="AlphaFoldDB" id="A0A4W5LEQ0"/>
<protein>
    <recommendedName>
        <fullName evidence="3">PH domain-containing protein</fullName>
    </recommendedName>
</protein>
<dbReference type="PANTHER" id="PTHR21258">
    <property type="entry name" value="DOCKING PROTEIN RELATED"/>
    <property type="match status" value="1"/>
</dbReference>
<dbReference type="GO" id="GO:0007265">
    <property type="term" value="P:Ras protein signal transduction"/>
    <property type="evidence" value="ECO:0007669"/>
    <property type="project" value="TreeGrafter"/>
</dbReference>
<evidence type="ECO:0000313" key="2">
    <source>
        <dbReference type="Proteomes" id="UP000314982"/>
    </source>
</evidence>
<dbReference type="Gene3D" id="2.30.29.30">
    <property type="entry name" value="Pleckstrin-homology domain (PH domain)/Phosphotyrosine-binding domain (PTB)"/>
    <property type="match status" value="1"/>
</dbReference>
<organism evidence="1 2">
    <name type="scientific">Hucho hucho</name>
    <name type="common">huchen</name>
    <dbReference type="NCBI Taxonomy" id="62062"/>
    <lineage>
        <taxon>Eukaryota</taxon>
        <taxon>Metazoa</taxon>
        <taxon>Chordata</taxon>
        <taxon>Craniata</taxon>
        <taxon>Vertebrata</taxon>
        <taxon>Euteleostomi</taxon>
        <taxon>Actinopterygii</taxon>
        <taxon>Neopterygii</taxon>
        <taxon>Teleostei</taxon>
        <taxon>Protacanthopterygii</taxon>
        <taxon>Salmoniformes</taxon>
        <taxon>Salmonidae</taxon>
        <taxon>Salmoninae</taxon>
        <taxon>Hucho</taxon>
    </lineage>
</organism>
<dbReference type="GO" id="GO:0005737">
    <property type="term" value="C:cytoplasm"/>
    <property type="evidence" value="ECO:0007669"/>
    <property type="project" value="TreeGrafter"/>
</dbReference>
<evidence type="ECO:0008006" key="3">
    <source>
        <dbReference type="Google" id="ProtNLM"/>
    </source>
</evidence>
<dbReference type="Proteomes" id="UP000314982">
    <property type="component" value="Unassembled WGS sequence"/>
</dbReference>
<proteinExistence type="predicted"/>
<dbReference type="GeneTree" id="ENSGT00940000182163"/>
<evidence type="ECO:0000313" key="1">
    <source>
        <dbReference type="Ensembl" id="ENSHHUP00000024229.1"/>
    </source>
</evidence>
<dbReference type="GO" id="GO:0007169">
    <property type="term" value="P:cell surface receptor protein tyrosine kinase signaling pathway"/>
    <property type="evidence" value="ECO:0007669"/>
    <property type="project" value="TreeGrafter"/>
</dbReference>
<sequence length="119" mass="13360">METVFKEGMLYLKGNKFGKKTWRKMWMVLYPPSVFGIGRAELYDLLDGGHSTTSNTSKSKSSQCRKVVQLSDCLSVTLAPEESCPPALPNDGIVLCHHYLLVAQLVCLHSQNNLVYCEY</sequence>
<dbReference type="PANTHER" id="PTHR21258:SF58">
    <property type="entry name" value="DOCKING PROTEIN 3-LIKE"/>
    <property type="match status" value="1"/>
</dbReference>
<reference evidence="1" key="2">
    <citation type="submission" date="2025-08" db="UniProtKB">
        <authorList>
            <consortium name="Ensembl"/>
        </authorList>
    </citation>
    <scope>IDENTIFICATION</scope>
</reference>